<comment type="cofactor">
    <cofactor evidence="1">
        <name>FAD</name>
        <dbReference type="ChEBI" id="CHEBI:57692"/>
    </cofactor>
</comment>
<dbReference type="Pfam" id="PF05199">
    <property type="entry name" value="GMC_oxred_C"/>
    <property type="match status" value="1"/>
</dbReference>
<dbReference type="NCBIfam" id="NF002550">
    <property type="entry name" value="PRK02106.1"/>
    <property type="match status" value="1"/>
</dbReference>
<dbReference type="PIRSF" id="PIRSF000137">
    <property type="entry name" value="Alcohol_oxidase"/>
    <property type="match status" value="1"/>
</dbReference>
<dbReference type="PROSITE" id="PS00624">
    <property type="entry name" value="GMC_OXRED_2"/>
    <property type="match status" value="1"/>
</dbReference>
<evidence type="ECO:0000256" key="6">
    <source>
        <dbReference type="NCBIfam" id="TIGR01810"/>
    </source>
</evidence>
<evidence type="ECO:0000313" key="12">
    <source>
        <dbReference type="EMBL" id="GAA5190162.1"/>
    </source>
</evidence>
<name>A0ABP9S2X5_9MICC</name>
<keyword evidence="3 7" id="KW-0285">Flavoprotein</keyword>
<evidence type="ECO:0000256" key="7">
    <source>
        <dbReference type="RuleBase" id="RU003968"/>
    </source>
</evidence>
<comment type="catalytic activity">
    <reaction evidence="8">
        <text>choline + A = betaine aldehyde + AH2</text>
        <dbReference type="Rhea" id="RHEA:17433"/>
        <dbReference type="ChEBI" id="CHEBI:13193"/>
        <dbReference type="ChEBI" id="CHEBI:15354"/>
        <dbReference type="ChEBI" id="CHEBI:15710"/>
        <dbReference type="ChEBI" id="CHEBI:17499"/>
        <dbReference type="EC" id="1.1.99.1"/>
    </reaction>
</comment>
<organism evidence="12 13">
    <name type="scientific">Arthrobacter gyeryongensis</name>
    <dbReference type="NCBI Taxonomy" id="1650592"/>
    <lineage>
        <taxon>Bacteria</taxon>
        <taxon>Bacillati</taxon>
        <taxon>Actinomycetota</taxon>
        <taxon>Actinomycetes</taxon>
        <taxon>Micrococcales</taxon>
        <taxon>Micrococcaceae</taxon>
        <taxon>Arthrobacter</taxon>
    </lineage>
</organism>
<dbReference type="NCBIfam" id="TIGR01810">
    <property type="entry name" value="betA"/>
    <property type="match status" value="1"/>
</dbReference>
<evidence type="ECO:0000256" key="3">
    <source>
        <dbReference type="ARBA" id="ARBA00022630"/>
    </source>
</evidence>
<evidence type="ECO:0000256" key="2">
    <source>
        <dbReference type="ARBA" id="ARBA00010790"/>
    </source>
</evidence>
<dbReference type="PANTHER" id="PTHR11552">
    <property type="entry name" value="GLUCOSE-METHANOL-CHOLINE GMC OXIDOREDUCTASE"/>
    <property type="match status" value="1"/>
</dbReference>
<dbReference type="Gene3D" id="3.30.410.40">
    <property type="match status" value="1"/>
</dbReference>
<comment type="pathway">
    <text evidence="8">Amine and polyamine biosynthesis; betaine biosynthesis via choline pathway; betaine aldehyde from choline (cytochrome c reductase route): step 1/1.</text>
</comment>
<evidence type="ECO:0000259" key="11">
    <source>
        <dbReference type="PROSITE" id="PS00624"/>
    </source>
</evidence>
<dbReference type="InterPro" id="IPR000172">
    <property type="entry name" value="GMC_OxRdtase_N"/>
</dbReference>
<dbReference type="SUPFAM" id="SSF54373">
    <property type="entry name" value="FAD-linked reductases, C-terminal domain"/>
    <property type="match status" value="1"/>
</dbReference>
<dbReference type="RefSeq" id="WP_345447883.1">
    <property type="nucleotide sequence ID" value="NZ_BAABKK010000004.1"/>
</dbReference>
<dbReference type="Pfam" id="PF00732">
    <property type="entry name" value="GMC_oxred_N"/>
    <property type="match status" value="1"/>
</dbReference>
<keyword evidence="5" id="KW-0560">Oxidoreductase</keyword>
<feature type="domain" description="Glucose-methanol-choline oxidoreductase N-terminal" evidence="11">
    <location>
        <begin position="264"/>
        <end position="278"/>
    </location>
</feature>
<comment type="caution">
    <text evidence="12">The sequence shown here is derived from an EMBL/GenBank/DDBJ whole genome shotgun (WGS) entry which is preliminary data.</text>
</comment>
<evidence type="ECO:0000256" key="1">
    <source>
        <dbReference type="ARBA" id="ARBA00001974"/>
    </source>
</evidence>
<dbReference type="Proteomes" id="UP001500200">
    <property type="component" value="Unassembled WGS sequence"/>
</dbReference>
<reference evidence="13" key="1">
    <citation type="journal article" date="2019" name="Int. J. Syst. Evol. Microbiol.">
        <title>The Global Catalogue of Microorganisms (GCM) 10K type strain sequencing project: providing services to taxonomists for standard genome sequencing and annotation.</title>
        <authorList>
            <consortium name="The Broad Institute Genomics Platform"/>
            <consortium name="The Broad Institute Genome Sequencing Center for Infectious Disease"/>
            <person name="Wu L."/>
            <person name="Ma J."/>
        </authorList>
    </citation>
    <scope>NUCLEOTIDE SEQUENCE [LARGE SCALE GENOMIC DNA]</scope>
    <source>
        <strain evidence="13">JCM 18514</strain>
    </source>
</reference>
<dbReference type="SUPFAM" id="SSF51905">
    <property type="entry name" value="FAD/NAD(P)-binding domain"/>
    <property type="match status" value="1"/>
</dbReference>
<feature type="domain" description="Glucose-methanol-choline oxidoreductase N-terminal" evidence="10">
    <location>
        <begin position="85"/>
        <end position="108"/>
    </location>
</feature>
<dbReference type="Gene3D" id="3.50.50.60">
    <property type="entry name" value="FAD/NAD(P)-binding domain"/>
    <property type="match status" value="1"/>
</dbReference>
<dbReference type="InterPro" id="IPR012132">
    <property type="entry name" value="GMC_OxRdtase"/>
</dbReference>
<dbReference type="InterPro" id="IPR007867">
    <property type="entry name" value="GMC_OxRtase_C"/>
</dbReference>
<dbReference type="InterPro" id="IPR036188">
    <property type="entry name" value="FAD/NAD-bd_sf"/>
</dbReference>
<proteinExistence type="inferred from homology"/>
<evidence type="ECO:0000313" key="13">
    <source>
        <dbReference type="Proteomes" id="UP001500200"/>
    </source>
</evidence>
<evidence type="ECO:0000256" key="8">
    <source>
        <dbReference type="RuleBase" id="RU003969"/>
    </source>
</evidence>
<sequence length="587" mass="64286">MANEKFDYVIVGGGSAGSVLADRLSADRTKTVLVLEAGRSDYPWDLFIQMPAALTFPSGNRFYDWRYQSDPEPHMHGRRIAHTRGKVLGGSSSINGMIFQRGNPLDYERWGADAGMETWNFAHCLPYFNRMETALAAEPDDELRGHNGPLVLERGPARNPLFQAFFRAAQQAGFARTNDVNGYRQEGFGPFDRNVHKGQRLSASRAYLRPHLDRPNLTVRTRALVSKINFDGIGTSEVRATGVSYRRNGKQHSVDAQEVVLCGGAINTPQLLQLSGVGDSTHLKSLGIKAVVDLPGVGENLQDHLEVYIQHACTQPVSMQPSLSLWRYPWIGLQWLFGRKGPAATNHFEGGGFVRSNEDVAYPNLMFHFLPVAVRYDGQKADAKHGYQVHIGPMYSDARGSLKITSTDPTAHPSMKFNYLSTEQDRREWVEAIRISRQILEQSAMAPFDGGELSPGPAVQTDEEILDWVARDAETALHPSCTAKMGPATDPMAVVDPLSMRVHGTSGLRVADASAMPYVTNGNIYAPVMMLAEKAADLIQGRKPLAPIAAEFYRHGAVPGSESPGPGVGGPVPDILESQPEATSARN</sequence>
<gene>
    <name evidence="12" type="primary">betA_1</name>
    <name evidence="12" type="ORF">GCM10023346_06540</name>
</gene>
<feature type="region of interest" description="Disordered" evidence="9">
    <location>
        <begin position="556"/>
        <end position="587"/>
    </location>
</feature>
<dbReference type="EC" id="1.1.99.1" evidence="6 8"/>
<dbReference type="InterPro" id="IPR011533">
    <property type="entry name" value="BetA"/>
</dbReference>
<dbReference type="PROSITE" id="PS00623">
    <property type="entry name" value="GMC_OXRED_1"/>
    <property type="match status" value="1"/>
</dbReference>
<comment type="similarity">
    <text evidence="2 7">Belongs to the GMC oxidoreductase family.</text>
</comment>
<evidence type="ECO:0000256" key="5">
    <source>
        <dbReference type="ARBA" id="ARBA00023002"/>
    </source>
</evidence>
<dbReference type="PANTHER" id="PTHR11552:SF147">
    <property type="entry name" value="CHOLINE DEHYDROGENASE, MITOCHONDRIAL"/>
    <property type="match status" value="1"/>
</dbReference>
<evidence type="ECO:0000259" key="10">
    <source>
        <dbReference type="PROSITE" id="PS00623"/>
    </source>
</evidence>
<protein>
    <recommendedName>
        <fullName evidence="6 8">Choline dehydrogenase</fullName>
        <ecNumber evidence="6 8">1.1.99.1</ecNumber>
    </recommendedName>
</protein>
<keyword evidence="4 7" id="KW-0274">FAD</keyword>
<evidence type="ECO:0000256" key="9">
    <source>
        <dbReference type="SAM" id="MobiDB-lite"/>
    </source>
</evidence>
<keyword evidence="13" id="KW-1185">Reference proteome</keyword>
<dbReference type="EMBL" id="BAABKK010000004">
    <property type="protein sequence ID" value="GAA5190162.1"/>
    <property type="molecule type" value="Genomic_DNA"/>
</dbReference>
<accession>A0ABP9S2X5</accession>
<evidence type="ECO:0000256" key="4">
    <source>
        <dbReference type="ARBA" id="ARBA00022827"/>
    </source>
</evidence>